<dbReference type="Proteomes" id="UP000501891">
    <property type="component" value="Chromosome"/>
</dbReference>
<feature type="compositionally biased region" description="Basic and acidic residues" evidence="1">
    <location>
        <begin position="1"/>
        <end position="10"/>
    </location>
</feature>
<evidence type="ECO:0000313" key="4">
    <source>
        <dbReference type="Proteomes" id="UP000501891"/>
    </source>
</evidence>
<sequence>MAGKADEMPPHRGRPTETTMTDMTFNQTQVAPRTGEWPNRLAEVLTGAELLPILASALLIVAAIIEIL</sequence>
<feature type="region of interest" description="Disordered" evidence="1">
    <location>
        <begin position="1"/>
        <end position="22"/>
    </location>
</feature>
<dbReference type="AlphaFoldDB" id="A0A858R405"/>
<keyword evidence="4" id="KW-1185">Reference proteome</keyword>
<accession>A0A858R405</accession>
<reference evidence="3" key="1">
    <citation type="submission" date="2020-04" db="EMBL/GenBank/DDBJ databases">
        <title>A desert anoxygenic phototrophic bacterium fixes CO2 using RubisCO under aerobic conditions.</title>
        <authorList>
            <person name="Tang K."/>
        </authorList>
    </citation>
    <scope>NUCLEOTIDE SEQUENCE [LARGE SCALE GENOMIC DNA]</scope>
    <source>
        <strain evidence="3">MIMtkB3</strain>
    </source>
</reference>
<evidence type="ECO:0000313" key="3">
    <source>
        <dbReference type="EMBL" id="QJE72125.1"/>
    </source>
</evidence>
<proteinExistence type="predicted"/>
<gene>
    <name evidence="3" type="ORF">HHL28_02500</name>
</gene>
<keyword evidence="2" id="KW-0812">Transmembrane</keyword>
<protein>
    <submittedName>
        <fullName evidence="3">Uncharacterized protein</fullName>
    </submittedName>
</protein>
<feature type="transmembrane region" description="Helical" evidence="2">
    <location>
        <begin position="44"/>
        <end position="65"/>
    </location>
</feature>
<keyword evidence="2" id="KW-1133">Transmembrane helix</keyword>
<organism evidence="3 4">
    <name type="scientific">Aerophototrophica crusticola</name>
    <dbReference type="NCBI Taxonomy" id="1709002"/>
    <lineage>
        <taxon>Bacteria</taxon>
        <taxon>Pseudomonadati</taxon>
        <taxon>Pseudomonadota</taxon>
        <taxon>Alphaproteobacteria</taxon>
        <taxon>Rhodospirillales</taxon>
        <taxon>Rhodospirillaceae</taxon>
        <taxon>Aerophototrophica</taxon>
    </lineage>
</organism>
<name>A0A858R405_9PROT</name>
<evidence type="ECO:0000256" key="1">
    <source>
        <dbReference type="SAM" id="MobiDB-lite"/>
    </source>
</evidence>
<dbReference type="KEGG" id="acru:HHL28_02500"/>
<dbReference type="EMBL" id="CP051775">
    <property type="protein sequence ID" value="QJE72125.1"/>
    <property type="molecule type" value="Genomic_DNA"/>
</dbReference>
<keyword evidence="2" id="KW-0472">Membrane</keyword>
<evidence type="ECO:0000256" key="2">
    <source>
        <dbReference type="SAM" id="Phobius"/>
    </source>
</evidence>